<evidence type="ECO:0000256" key="2">
    <source>
        <dbReference type="ARBA" id="ARBA00022723"/>
    </source>
</evidence>
<proteinExistence type="inferred from homology"/>
<dbReference type="GO" id="GO:0046951">
    <property type="term" value="P:ketone body biosynthetic process"/>
    <property type="evidence" value="ECO:0007669"/>
    <property type="project" value="TreeGrafter"/>
</dbReference>
<keyword evidence="3 5" id="KW-0456">Lyase</keyword>
<dbReference type="GO" id="GO:0046872">
    <property type="term" value="F:metal ion binding"/>
    <property type="evidence" value="ECO:0007669"/>
    <property type="project" value="UniProtKB-KW"/>
</dbReference>
<comment type="caution">
    <text evidence="5">The sequence shown here is derived from an EMBL/GenBank/DDBJ whole genome shotgun (WGS) entry which is preliminary data.</text>
</comment>
<accession>A0A956RPL9</accession>
<evidence type="ECO:0000256" key="3">
    <source>
        <dbReference type="ARBA" id="ARBA00023239"/>
    </source>
</evidence>
<dbReference type="InterPro" id="IPR013785">
    <property type="entry name" value="Aldolase_TIM"/>
</dbReference>
<gene>
    <name evidence="5" type="ORF">KC729_09930</name>
</gene>
<organism evidence="5 6">
    <name type="scientific">Eiseniibacteriota bacterium</name>
    <dbReference type="NCBI Taxonomy" id="2212470"/>
    <lineage>
        <taxon>Bacteria</taxon>
        <taxon>Candidatus Eiseniibacteriota</taxon>
    </lineage>
</organism>
<dbReference type="SUPFAM" id="SSF51569">
    <property type="entry name" value="Aldolase"/>
    <property type="match status" value="1"/>
</dbReference>
<feature type="non-terminal residue" evidence="5">
    <location>
        <position position="1"/>
    </location>
</feature>
<feature type="domain" description="Pyruvate carboxyltransferase" evidence="4">
    <location>
        <begin position="1"/>
        <end position="194"/>
    </location>
</feature>
<reference evidence="5" key="1">
    <citation type="submission" date="2020-04" db="EMBL/GenBank/DDBJ databases">
        <authorList>
            <person name="Zhang T."/>
        </authorList>
    </citation>
    <scope>NUCLEOTIDE SEQUENCE</scope>
    <source>
        <strain evidence="5">HKST-UBA01</strain>
    </source>
</reference>
<keyword evidence="2" id="KW-0479">Metal-binding</keyword>
<dbReference type="Proteomes" id="UP000697710">
    <property type="component" value="Unassembled WGS sequence"/>
</dbReference>
<evidence type="ECO:0000259" key="4">
    <source>
        <dbReference type="PROSITE" id="PS50991"/>
    </source>
</evidence>
<dbReference type="PANTHER" id="PTHR42738">
    <property type="entry name" value="HYDROXYMETHYLGLUTARYL-COA LYASE"/>
    <property type="match status" value="1"/>
</dbReference>
<dbReference type="CDD" id="cd07938">
    <property type="entry name" value="DRE_TIM_HMGL"/>
    <property type="match status" value="1"/>
</dbReference>
<dbReference type="GO" id="GO:0006552">
    <property type="term" value="P:L-leucine catabolic process"/>
    <property type="evidence" value="ECO:0007669"/>
    <property type="project" value="TreeGrafter"/>
</dbReference>
<protein>
    <submittedName>
        <fullName evidence="5">Hydroxymethylglutaryl-CoA lyase</fullName>
    </submittedName>
</protein>
<evidence type="ECO:0000313" key="6">
    <source>
        <dbReference type="Proteomes" id="UP000697710"/>
    </source>
</evidence>
<evidence type="ECO:0000313" key="5">
    <source>
        <dbReference type="EMBL" id="MCA9727990.1"/>
    </source>
</evidence>
<evidence type="ECO:0000256" key="1">
    <source>
        <dbReference type="ARBA" id="ARBA00009405"/>
    </source>
</evidence>
<comment type="similarity">
    <text evidence="1">Belongs to the HMG-CoA lyase family.</text>
</comment>
<dbReference type="PANTHER" id="PTHR42738:SF7">
    <property type="entry name" value="HYDROXYMETHYLGLUTARYL-COA LYASE"/>
    <property type="match status" value="1"/>
</dbReference>
<dbReference type="Pfam" id="PF00682">
    <property type="entry name" value="HMGL-like"/>
    <property type="match status" value="1"/>
</dbReference>
<reference evidence="5" key="2">
    <citation type="journal article" date="2021" name="Microbiome">
        <title>Successional dynamics and alternative stable states in a saline activated sludge microbial community over 9 years.</title>
        <authorList>
            <person name="Wang Y."/>
            <person name="Ye J."/>
            <person name="Ju F."/>
            <person name="Liu L."/>
            <person name="Boyd J.A."/>
            <person name="Deng Y."/>
            <person name="Parks D.H."/>
            <person name="Jiang X."/>
            <person name="Yin X."/>
            <person name="Woodcroft B.J."/>
            <person name="Tyson G.W."/>
            <person name="Hugenholtz P."/>
            <person name="Polz M.F."/>
            <person name="Zhang T."/>
        </authorList>
    </citation>
    <scope>NUCLEOTIDE SEQUENCE</scope>
    <source>
        <strain evidence="5">HKST-UBA01</strain>
    </source>
</reference>
<dbReference type="GO" id="GO:0004419">
    <property type="term" value="F:hydroxymethylglutaryl-CoA lyase activity"/>
    <property type="evidence" value="ECO:0007669"/>
    <property type="project" value="TreeGrafter"/>
</dbReference>
<dbReference type="PROSITE" id="PS50991">
    <property type="entry name" value="PYR_CT"/>
    <property type="match status" value="1"/>
</dbReference>
<dbReference type="Gene3D" id="3.20.20.70">
    <property type="entry name" value="Aldolase class I"/>
    <property type="match status" value="1"/>
</dbReference>
<dbReference type="EMBL" id="JAGQHR010000275">
    <property type="protein sequence ID" value="MCA9727990.1"/>
    <property type="molecule type" value="Genomic_DNA"/>
</dbReference>
<dbReference type="NCBIfam" id="NF004283">
    <property type="entry name" value="PRK05692.1"/>
    <property type="match status" value="1"/>
</dbReference>
<dbReference type="AlphaFoldDB" id="A0A956RPL9"/>
<dbReference type="InterPro" id="IPR000891">
    <property type="entry name" value="PYR_CT"/>
</dbReference>
<name>A0A956RPL9_UNCEI</name>
<dbReference type="InterPro" id="IPR043594">
    <property type="entry name" value="HMGL"/>
</dbReference>
<sequence length="224" mass="23759">VPNLRGFERAVATGLDRIAVFTAASETFNQRNINASIAESIERFRPVTEAARAAALGIRGYISTAFVCPYEGLIAPERTVDVVRRLLDLGVDEVSIGDTIGAAVPSQVDALLDLLLAELPAEQIAMHFHDTRGTALPNVLLSLQRGIATFDSSAGGLGGCPYAPGASGNLATEDLWYFLSRMGIETGIDGDRLRAASTVIERQLGTTLPSRVRRAGLPQPRGAS</sequence>